<organism evidence="2">
    <name type="scientific">marine metagenome</name>
    <dbReference type="NCBI Taxonomy" id="408172"/>
    <lineage>
        <taxon>unclassified sequences</taxon>
        <taxon>metagenomes</taxon>
        <taxon>ecological metagenomes</taxon>
    </lineage>
</organism>
<evidence type="ECO:0000313" key="2">
    <source>
        <dbReference type="EMBL" id="SVA00871.1"/>
    </source>
</evidence>
<keyword evidence="1" id="KW-0812">Transmembrane</keyword>
<name>A0A381SC42_9ZZZZ</name>
<dbReference type="EMBL" id="UINC01002846">
    <property type="protein sequence ID" value="SVA00871.1"/>
    <property type="molecule type" value="Genomic_DNA"/>
</dbReference>
<feature type="transmembrane region" description="Helical" evidence="1">
    <location>
        <begin position="78"/>
        <end position="95"/>
    </location>
</feature>
<reference evidence="2" key="1">
    <citation type="submission" date="2018-05" db="EMBL/GenBank/DDBJ databases">
        <authorList>
            <person name="Lanie J.A."/>
            <person name="Ng W.-L."/>
            <person name="Kazmierczak K.M."/>
            <person name="Andrzejewski T.M."/>
            <person name="Davidsen T.M."/>
            <person name="Wayne K.J."/>
            <person name="Tettelin H."/>
            <person name="Glass J.I."/>
            <person name="Rusch D."/>
            <person name="Podicherti R."/>
            <person name="Tsui H.-C.T."/>
            <person name="Winkler M.E."/>
        </authorList>
    </citation>
    <scope>NUCLEOTIDE SEQUENCE</scope>
</reference>
<evidence type="ECO:0008006" key="3">
    <source>
        <dbReference type="Google" id="ProtNLM"/>
    </source>
</evidence>
<sequence>MISSVSFHPFISHFPPALFVAGLALLFLAKKRNDQKLNSAASFNLSLGLLAAVVASFSGMMSVDISLRTTVDVEGHQGYSFLFTILYGFAVGYSYTNSFSKTAQGFYIVGLVTMCICLFTGYQLVF</sequence>
<accession>A0A381SC42</accession>
<keyword evidence="1" id="KW-0472">Membrane</keyword>
<feature type="transmembrane region" description="Helical" evidence="1">
    <location>
        <begin position="6"/>
        <end position="28"/>
    </location>
</feature>
<proteinExistence type="predicted"/>
<protein>
    <recommendedName>
        <fullName evidence="3">DUF2231 domain-containing protein</fullName>
    </recommendedName>
</protein>
<gene>
    <name evidence="2" type="ORF">METZ01_LOCUS53725</name>
</gene>
<keyword evidence="1" id="KW-1133">Transmembrane helix</keyword>
<feature type="transmembrane region" description="Helical" evidence="1">
    <location>
        <begin position="107"/>
        <end position="125"/>
    </location>
</feature>
<feature type="transmembrane region" description="Helical" evidence="1">
    <location>
        <begin position="40"/>
        <end position="58"/>
    </location>
</feature>
<evidence type="ECO:0000256" key="1">
    <source>
        <dbReference type="SAM" id="Phobius"/>
    </source>
</evidence>
<dbReference type="AlphaFoldDB" id="A0A381SC42"/>